<protein>
    <recommendedName>
        <fullName evidence="4">Magnesium citrate secondary transporter</fullName>
    </recommendedName>
</protein>
<name>A0A1M7NFR4_9FLAO</name>
<dbReference type="EMBL" id="LT670848">
    <property type="protein sequence ID" value="SHN02568.1"/>
    <property type="molecule type" value="Genomic_DNA"/>
</dbReference>
<gene>
    <name evidence="2" type="ORF">SAMN05878281_3113</name>
</gene>
<accession>A0A1M7NFR4</accession>
<feature type="transmembrane region" description="Helical" evidence="1">
    <location>
        <begin position="56"/>
        <end position="75"/>
    </location>
</feature>
<reference evidence="3" key="1">
    <citation type="submission" date="2016-11" db="EMBL/GenBank/DDBJ databases">
        <authorList>
            <person name="Varghese N."/>
            <person name="Submissions S."/>
        </authorList>
    </citation>
    <scope>NUCLEOTIDE SEQUENCE [LARGE SCALE GENOMIC DNA]</scope>
    <source>
        <strain evidence="3">ACAM 48</strain>
    </source>
</reference>
<organism evidence="2 3">
    <name type="scientific">Salegentibacter salegens</name>
    <dbReference type="NCBI Taxonomy" id="143223"/>
    <lineage>
        <taxon>Bacteria</taxon>
        <taxon>Pseudomonadati</taxon>
        <taxon>Bacteroidota</taxon>
        <taxon>Flavobacteriia</taxon>
        <taxon>Flavobacteriales</taxon>
        <taxon>Flavobacteriaceae</taxon>
        <taxon>Salegentibacter</taxon>
    </lineage>
</organism>
<keyword evidence="1" id="KW-0812">Transmembrane</keyword>
<evidence type="ECO:0008006" key="4">
    <source>
        <dbReference type="Google" id="ProtNLM"/>
    </source>
</evidence>
<sequence length="135" mass="15828">MDSGYGSGRYNCFFGFPVGLMKSLKIVFLIFCFLFAILQTLYFLEIPLPDFIKFYLANFLCMPIVLSICLFTVQYLKKDKSLRLDLITVLSVFVMYAIYFEIILPPLHWRYTADIIDVLLYLTGSFLFYFLQKSP</sequence>
<dbReference type="AlphaFoldDB" id="A0A1M7NFR4"/>
<feature type="transmembrane region" description="Helical" evidence="1">
    <location>
        <begin position="111"/>
        <end position="131"/>
    </location>
</feature>
<dbReference type="STRING" id="143223.SAMN05878281_3113"/>
<keyword evidence="3" id="KW-1185">Reference proteome</keyword>
<proteinExistence type="predicted"/>
<evidence type="ECO:0000313" key="3">
    <source>
        <dbReference type="Proteomes" id="UP000190235"/>
    </source>
</evidence>
<keyword evidence="1" id="KW-0472">Membrane</keyword>
<evidence type="ECO:0000256" key="1">
    <source>
        <dbReference type="SAM" id="Phobius"/>
    </source>
</evidence>
<dbReference type="Proteomes" id="UP000190235">
    <property type="component" value="Chromosome I"/>
</dbReference>
<feature type="transmembrane region" description="Helical" evidence="1">
    <location>
        <begin position="82"/>
        <end position="99"/>
    </location>
</feature>
<evidence type="ECO:0000313" key="2">
    <source>
        <dbReference type="EMBL" id="SHN02568.1"/>
    </source>
</evidence>
<feature type="transmembrane region" description="Helical" evidence="1">
    <location>
        <begin position="26"/>
        <end position="44"/>
    </location>
</feature>
<keyword evidence="1" id="KW-1133">Transmembrane helix</keyword>